<dbReference type="OrthoDB" id="3045089at2759"/>
<sequence length="260" mass="29041">MNKNIIDNTAGDPYDRWWQKYDTRWAYFQAPITAKDALGFRFPVPSKYSHDLLEVIIKHRFLKGPGSLEVKAGNFEVFNTKNRTRVTMAILVGSLALMDERLAVVYNALSVMYGLTVPRKKRKMLKDFFSIIESVDNKSTSFGVSEYQGSCPRKRIKIPQENGADVFKNVRVADGSMSDVSRRPIGPNPTPSDTSVSTTENDHFAPLDLDDAFAFLKRVKEEHAGMGPYNGLLDILAGLGRGTINTLGMAGRVVRLFGDK</sequence>
<dbReference type="Proteomes" id="UP000250140">
    <property type="component" value="Unassembled WGS sequence"/>
</dbReference>
<dbReference type="GO" id="GO:0005634">
    <property type="term" value="C:nucleus"/>
    <property type="evidence" value="ECO:0007669"/>
    <property type="project" value="UniProtKB-SubCell"/>
</dbReference>
<feature type="region of interest" description="Disordered" evidence="3">
    <location>
        <begin position="177"/>
        <end position="199"/>
    </location>
</feature>
<protein>
    <submittedName>
        <fullName evidence="4">Uncharacterized protein</fullName>
    </submittedName>
</protein>
<keyword evidence="5" id="KW-1185">Reference proteome</keyword>
<dbReference type="SUPFAM" id="SSF47762">
    <property type="entry name" value="PAH2 domain"/>
    <property type="match status" value="1"/>
</dbReference>
<keyword evidence="2" id="KW-0539">Nucleus</keyword>
<evidence type="ECO:0000256" key="1">
    <source>
        <dbReference type="ARBA" id="ARBA00004123"/>
    </source>
</evidence>
<evidence type="ECO:0000313" key="4">
    <source>
        <dbReference type="EMBL" id="OCL02612.1"/>
    </source>
</evidence>
<dbReference type="AlphaFoldDB" id="A0A8E2JMK2"/>
<proteinExistence type="predicted"/>
<evidence type="ECO:0000256" key="3">
    <source>
        <dbReference type="SAM" id="MobiDB-lite"/>
    </source>
</evidence>
<dbReference type="EMBL" id="KV750922">
    <property type="protein sequence ID" value="OCL02612.1"/>
    <property type="molecule type" value="Genomic_DNA"/>
</dbReference>
<evidence type="ECO:0000313" key="5">
    <source>
        <dbReference type="Proteomes" id="UP000250140"/>
    </source>
</evidence>
<comment type="subcellular location">
    <subcellularLocation>
        <location evidence="1">Nucleus</location>
    </subcellularLocation>
</comment>
<dbReference type="InterPro" id="IPR036600">
    <property type="entry name" value="PAH_sf"/>
</dbReference>
<gene>
    <name evidence="4" type="ORF">AOQ84DRAFT_422232</name>
</gene>
<name>A0A8E2JMK2_9PEZI</name>
<evidence type="ECO:0000256" key="2">
    <source>
        <dbReference type="ARBA" id="ARBA00023242"/>
    </source>
</evidence>
<dbReference type="GO" id="GO:0006355">
    <property type="term" value="P:regulation of DNA-templated transcription"/>
    <property type="evidence" value="ECO:0007669"/>
    <property type="project" value="InterPro"/>
</dbReference>
<accession>A0A8E2JMK2</accession>
<organism evidence="4 5">
    <name type="scientific">Glonium stellatum</name>
    <dbReference type="NCBI Taxonomy" id="574774"/>
    <lineage>
        <taxon>Eukaryota</taxon>
        <taxon>Fungi</taxon>
        <taxon>Dikarya</taxon>
        <taxon>Ascomycota</taxon>
        <taxon>Pezizomycotina</taxon>
        <taxon>Dothideomycetes</taxon>
        <taxon>Pleosporomycetidae</taxon>
        <taxon>Gloniales</taxon>
        <taxon>Gloniaceae</taxon>
        <taxon>Glonium</taxon>
    </lineage>
</organism>
<reference evidence="4 5" key="1">
    <citation type="journal article" date="2016" name="Nat. Commun.">
        <title>Ectomycorrhizal ecology is imprinted in the genome of the dominant symbiotic fungus Cenococcum geophilum.</title>
        <authorList>
            <consortium name="DOE Joint Genome Institute"/>
            <person name="Peter M."/>
            <person name="Kohler A."/>
            <person name="Ohm R.A."/>
            <person name="Kuo A."/>
            <person name="Krutzmann J."/>
            <person name="Morin E."/>
            <person name="Arend M."/>
            <person name="Barry K.W."/>
            <person name="Binder M."/>
            <person name="Choi C."/>
            <person name="Clum A."/>
            <person name="Copeland A."/>
            <person name="Grisel N."/>
            <person name="Haridas S."/>
            <person name="Kipfer T."/>
            <person name="LaButti K."/>
            <person name="Lindquist E."/>
            <person name="Lipzen A."/>
            <person name="Maire R."/>
            <person name="Meier B."/>
            <person name="Mihaltcheva S."/>
            <person name="Molinier V."/>
            <person name="Murat C."/>
            <person name="Poggeler S."/>
            <person name="Quandt C.A."/>
            <person name="Sperisen C."/>
            <person name="Tritt A."/>
            <person name="Tisserant E."/>
            <person name="Crous P.W."/>
            <person name="Henrissat B."/>
            <person name="Nehls U."/>
            <person name="Egli S."/>
            <person name="Spatafora J.W."/>
            <person name="Grigoriev I.V."/>
            <person name="Martin F.M."/>
        </authorList>
    </citation>
    <scope>NUCLEOTIDE SEQUENCE [LARGE SCALE GENOMIC DNA]</scope>
    <source>
        <strain evidence="4 5">CBS 207.34</strain>
    </source>
</reference>